<evidence type="ECO:0000256" key="1">
    <source>
        <dbReference type="ARBA" id="ARBA00000056"/>
    </source>
</evidence>
<evidence type="ECO:0000256" key="5">
    <source>
        <dbReference type="ARBA" id="ARBA00023235"/>
    </source>
</evidence>
<dbReference type="InterPro" id="IPR007260">
    <property type="entry name" value="NanE"/>
</dbReference>
<evidence type="ECO:0000313" key="14">
    <source>
        <dbReference type="Proteomes" id="UP000284051"/>
    </source>
</evidence>
<evidence type="ECO:0000313" key="17">
    <source>
        <dbReference type="Proteomes" id="UP000479531"/>
    </source>
</evidence>
<dbReference type="FunFam" id="3.20.20.70:FF:000035">
    <property type="entry name" value="Putative N-acetylmannosamine-6-phosphate 2-epimerase"/>
    <property type="match status" value="1"/>
</dbReference>
<reference evidence="13 14" key="1">
    <citation type="submission" date="2018-08" db="EMBL/GenBank/DDBJ databases">
        <title>A genome reference for cultivated species of the human gut microbiota.</title>
        <authorList>
            <person name="Zou Y."/>
            <person name="Xue W."/>
            <person name="Luo G."/>
        </authorList>
    </citation>
    <scope>NUCLEOTIDE SEQUENCE [LARGE SCALE GENOMIC DNA]</scope>
    <source>
        <strain evidence="12 14">AM22-21LB</strain>
        <strain evidence="11 13">AM37-1AC</strain>
        <strain evidence="10 15">AM43-11</strain>
    </source>
</reference>
<accession>A0A3R6AWX7</accession>
<dbReference type="GO" id="GO:0047465">
    <property type="term" value="F:N-acylglucosamine-6-phosphate 2-epimerase activity"/>
    <property type="evidence" value="ECO:0007669"/>
    <property type="project" value="UniProtKB-EC"/>
</dbReference>
<dbReference type="PANTHER" id="PTHR36204">
    <property type="entry name" value="N-ACETYLMANNOSAMINE-6-PHOSPHATE 2-EPIMERASE-RELATED"/>
    <property type="match status" value="1"/>
</dbReference>
<evidence type="ECO:0000256" key="6">
    <source>
        <dbReference type="ARBA" id="ARBA00023277"/>
    </source>
</evidence>
<dbReference type="Proteomes" id="UP000283513">
    <property type="component" value="Unassembled WGS sequence"/>
</dbReference>
<dbReference type="RefSeq" id="WP_015520595.1">
    <property type="nucleotide sequence ID" value="NZ_JADNJF010000001.1"/>
</dbReference>
<keyword evidence="6 7" id="KW-0119">Carbohydrate metabolism</keyword>
<dbReference type="CDD" id="cd04729">
    <property type="entry name" value="NanE"/>
    <property type="match status" value="1"/>
</dbReference>
<evidence type="ECO:0000256" key="2">
    <source>
        <dbReference type="ARBA" id="ARBA00002147"/>
    </source>
</evidence>
<dbReference type="GO" id="GO:0005829">
    <property type="term" value="C:cytosol"/>
    <property type="evidence" value="ECO:0007669"/>
    <property type="project" value="TreeGrafter"/>
</dbReference>
<evidence type="ECO:0000313" key="10">
    <source>
        <dbReference type="EMBL" id="RHA68304.1"/>
    </source>
</evidence>
<evidence type="ECO:0000313" key="9">
    <source>
        <dbReference type="EMBL" id="MVQ44667.1"/>
    </source>
</evidence>
<evidence type="ECO:0000313" key="12">
    <source>
        <dbReference type="EMBL" id="RHG29553.1"/>
    </source>
</evidence>
<dbReference type="Gene3D" id="3.20.20.70">
    <property type="entry name" value="Aldolase class I"/>
    <property type="match status" value="1"/>
</dbReference>
<comment type="catalytic activity">
    <reaction evidence="1 7">
        <text>an N-acyl-D-glucosamine 6-phosphate = an N-acyl-D-mannosamine 6-phosphate</text>
        <dbReference type="Rhea" id="RHEA:23932"/>
        <dbReference type="ChEBI" id="CHEBI:57599"/>
        <dbReference type="ChEBI" id="CHEBI:57666"/>
        <dbReference type="EC" id="5.1.3.9"/>
    </reaction>
</comment>
<protein>
    <recommendedName>
        <fullName evidence="7">Putative N-acetylmannosamine-6-phosphate 2-epimerase</fullName>
        <ecNumber evidence="7">5.1.3.9</ecNumber>
    </recommendedName>
    <alternativeName>
        <fullName evidence="7">ManNAc-6-P epimerase</fullName>
    </alternativeName>
</protein>
<dbReference type="Pfam" id="PF04131">
    <property type="entry name" value="NanE"/>
    <property type="match status" value="1"/>
</dbReference>
<dbReference type="Proteomes" id="UP000479531">
    <property type="component" value="Unassembled WGS sequence"/>
</dbReference>
<comment type="similarity">
    <text evidence="4 7">Belongs to the NanE family.</text>
</comment>
<dbReference type="Proteomes" id="UP000284051">
    <property type="component" value="Unassembled WGS sequence"/>
</dbReference>
<sequence length="232" mass="25959">MEAQFENLRSKLIVSCQALEDEPLHSSFIMGRMAKAAYEGGAAGIRANTVEDILEIRKNVSLPIIGIIKEVYDNSEVYITPTLKEVDALMEIKPEIIAVDATKRIRPDGTYLKEFFEKVKEKYPDQKFMADCSTVEEALFADEIGFDFIGTTLVGYTPYSVNDKIEQNDFEIIRKILKQVHHPVIAEGNIDVPQKARRVVELGCYSVVVGGAITRPQLITKKFTNALIEGGE</sequence>
<dbReference type="GO" id="GO:0006053">
    <property type="term" value="P:N-acetylmannosamine catabolic process"/>
    <property type="evidence" value="ECO:0007669"/>
    <property type="project" value="TreeGrafter"/>
</dbReference>
<name>A0A3R6AWX7_9FIRM</name>
<proteinExistence type="inferred from homology"/>
<dbReference type="EMBL" id="WGGT01000002">
    <property type="protein sequence ID" value="MVQ44667.1"/>
    <property type="molecule type" value="Genomic_DNA"/>
</dbReference>
<evidence type="ECO:0000313" key="11">
    <source>
        <dbReference type="EMBL" id="RHC17098.1"/>
    </source>
</evidence>
<evidence type="ECO:0000256" key="3">
    <source>
        <dbReference type="ARBA" id="ARBA00005081"/>
    </source>
</evidence>
<dbReference type="SUPFAM" id="SSF51366">
    <property type="entry name" value="Ribulose-phoshate binding barrel"/>
    <property type="match status" value="1"/>
</dbReference>
<dbReference type="GO" id="GO:0005975">
    <property type="term" value="P:carbohydrate metabolic process"/>
    <property type="evidence" value="ECO:0007669"/>
    <property type="project" value="UniProtKB-UniRule"/>
</dbReference>
<dbReference type="GO" id="GO:0019262">
    <property type="term" value="P:N-acetylneuraminate catabolic process"/>
    <property type="evidence" value="ECO:0007669"/>
    <property type="project" value="UniProtKB-UniRule"/>
</dbReference>
<dbReference type="Proteomes" id="UP000478483">
    <property type="component" value="Unassembled WGS sequence"/>
</dbReference>
<evidence type="ECO:0000313" key="15">
    <source>
        <dbReference type="Proteomes" id="UP000284465"/>
    </source>
</evidence>
<evidence type="ECO:0000313" key="13">
    <source>
        <dbReference type="Proteomes" id="UP000283513"/>
    </source>
</evidence>
<keyword evidence="5 7" id="KW-0413">Isomerase</keyword>
<comment type="function">
    <text evidence="2 7">Converts N-acetylmannosamine-6-phosphate (ManNAc-6-P) to N-acetylglucosamine-6-phosphate (GlcNAc-6-P).</text>
</comment>
<reference evidence="9 17" key="3">
    <citation type="submission" date="2019-10" db="EMBL/GenBank/DDBJ databases">
        <title>Roseburia spp. ameliorate alcoholic fatty liver via restoration of gut barrier function.</title>
        <authorList>
            <person name="Seo B."/>
            <person name="Ko G."/>
        </authorList>
    </citation>
    <scope>NUCLEOTIDE SEQUENCE [LARGE SCALE GENOMIC DNA]</scope>
    <source>
        <strain evidence="9 17">SNUG30017</strain>
    </source>
</reference>
<dbReference type="EMBL" id="QSHO01000007">
    <property type="protein sequence ID" value="RHC17098.1"/>
    <property type="molecule type" value="Genomic_DNA"/>
</dbReference>
<evidence type="ECO:0000256" key="4">
    <source>
        <dbReference type="ARBA" id="ARBA00007439"/>
    </source>
</evidence>
<reference evidence="8 16" key="2">
    <citation type="journal article" date="2019" name="Nat. Med.">
        <title>A library of human gut bacterial isolates paired with longitudinal multiomics data enables mechanistic microbiome research.</title>
        <authorList>
            <person name="Poyet M."/>
            <person name="Groussin M."/>
            <person name="Gibbons S.M."/>
            <person name="Avila-Pacheco J."/>
            <person name="Jiang X."/>
            <person name="Kearney S.M."/>
            <person name="Perrotta A.R."/>
            <person name="Berdy B."/>
            <person name="Zhao S."/>
            <person name="Lieberman T.D."/>
            <person name="Swanson P.K."/>
            <person name="Smith M."/>
            <person name="Roesemann S."/>
            <person name="Alexander J.E."/>
            <person name="Rich S.A."/>
            <person name="Livny J."/>
            <person name="Vlamakis H."/>
            <person name="Clish C."/>
            <person name="Bullock K."/>
            <person name="Deik A."/>
            <person name="Scott J."/>
            <person name="Pierce K.A."/>
            <person name="Xavier R.J."/>
            <person name="Alm E.J."/>
        </authorList>
    </citation>
    <scope>NUCLEOTIDE SEQUENCE [LARGE SCALE GENOMIC DNA]</scope>
    <source>
        <strain evidence="8 16">BIOML-A1</strain>
    </source>
</reference>
<dbReference type="NCBIfam" id="NF002231">
    <property type="entry name" value="PRK01130.1"/>
    <property type="match status" value="1"/>
</dbReference>
<dbReference type="InterPro" id="IPR011060">
    <property type="entry name" value="RibuloseP-bd_barrel"/>
</dbReference>
<dbReference type="Proteomes" id="UP000284465">
    <property type="component" value="Unassembled WGS sequence"/>
</dbReference>
<evidence type="ECO:0000313" key="8">
    <source>
        <dbReference type="EMBL" id="MTR83922.1"/>
    </source>
</evidence>
<dbReference type="InterPro" id="IPR013785">
    <property type="entry name" value="Aldolase_TIM"/>
</dbReference>
<dbReference type="EMBL" id="WNAJ01000002">
    <property type="protein sequence ID" value="MTR83922.1"/>
    <property type="molecule type" value="Genomic_DNA"/>
</dbReference>
<gene>
    <name evidence="7" type="primary">nanE</name>
    <name evidence="12" type="ORF">DW264_04970</name>
    <name evidence="11" type="ORF">DW856_09545</name>
    <name evidence="10" type="ORF">DW927_06175</name>
    <name evidence="9" type="ORF">GCK47_02805</name>
    <name evidence="8" type="ORF">GMD50_02410</name>
</gene>
<evidence type="ECO:0000313" key="16">
    <source>
        <dbReference type="Proteomes" id="UP000478483"/>
    </source>
</evidence>
<comment type="pathway">
    <text evidence="3 7">Amino-sugar metabolism; N-acetylneuraminate degradation; D-fructose 6-phosphate from N-acetylneuraminate: step 3/5.</text>
</comment>
<organism evidence="11 13">
    <name type="scientific">Roseburia intestinalis</name>
    <dbReference type="NCBI Taxonomy" id="166486"/>
    <lineage>
        <taxon>Bacteria</taxon>
        <taxon>Bacillati</taxon>
        <taxon>Bacillota</taxon>
        <taxon>Clostridia</taxon>
        <taxon>Lachnospirales</taxon>
        <taxon>Lachnospiraceae</taxon>
        <taxon>Roseburia</taxon>
    </lineage>
</organism>
<dbReference type="EMBL" id="QRID01000004">
    <property type="protein sequence ID" value="RHG29553.1"/>
    <property type="molecule type" value="Genomic_DNA"/>
</dbReference>
<comment type="caution">
    <text evidence="11">The sequence shown here is derived from an EMBL/GenBank/DDBJ whole genome shotgun (WGS) entry which is preliminary data.</text>
</comment>
<dbReference type="HAMAP" id="MF_01235">
    <property type="entry name" value="ManNAc6P_epimer"/>
    <property type="match status" value="1"/>
</dbReference>
<dbReference type="EC" id="5.1.3.9" evidence="7"/>
<dbReference type="EMBL" id="QSFP01000005">
    <property type="protein sequence ID" value="RHA68304.1"/>
    <property type="molecule type" value="Genomic_DNA"/>
</dbReference>
<dbReference type="AlphaFoldDB" id="A0A3R6AWX7"/>
<dbReference type="UniPathway" id="UPA00629">
    <property type="reaction ID" value="UER00682"/>
</dbReference>
<dbReference type="PANTHER" id="PTHR36204:SF1">
    <property type="entry name" value="N-ACETYLMANNOSAMINE-6-PHOSPHATE 2-EPIMERASE-RELATED"/>
    <property type="match status" value="1"/>
</dbReference>
<evidence type="ECO:0000256" key="7">
    <source>
        <dbReference type="HAMAP-Rule" id="MF_01235"/>
    </source>
</evidence>